<evidence type="ECO:0000256" key="1">
    <source>
        <dbReference type="SAM" id="SignalP"/>
    </source>
</evidence>
<gene>
    <name evidence="3" type="ORF">AEQ48_19040</name>
</gene>
<feature type="signal peptide" evidence="1">
    <location>
        <begin position="1"/>
        <end position="24"/>
    </location>
</feature>
<evidence type="ECO:0000313" key="4">
    <source>
        <dbReference type="Proteomes" id="UP000037820"/>
    </source>
</evidence>
<proteinExistence type="predicted"/>
<protein>
    <submittedName>
        <fullName evidence="3">S-layer protein</fullName>
    </submittedName>
</protein>
<dbReference type="EMBL" id="LHOY01000032">
    <property type="protein sequence ID" value="KPG73114.1"/>
    <property type="molecule type" value="Genomic_DNA"/>
</dbReference>
<dbReference type="Pfam" id="PF16103">
    <property type="entry name" value="DUF4822"/>
    <property type="match status" value="1"/>
</dbReference>
<dbReference type="Gene3D" id="2.40.128.540">
    <property type="entry name" value="Domain of unknown function DUF4822"/>
    <property type="match status" value="1"/>
</dbReference>
<evidence type="ECO:0000313" key="3">
    <source>
        <dbReference type="EMBL" id="KPG73114.1"/>
    </source>
</evidence>
<dbReference type="InterPro" id="IPR032247">
    <property type="entry name" value="DUF4822"/>
</dbReference>
<evidence type="ECO:0000259" key="2">
    <source>
        <dbReference type="Pfam" id="PF16103"/>
    </source>
</evidence>
<dbReference type="RefSeq" id="WP_056846179.1">
    <property type="nucleotide sequence ID" value="NZ_LHOY01000032.1"/>
</dbReference>
<keyword evidence="1" id="KW-0732">Signal</keyword>
<reference evidence="3 4" key="1">
    <citation type="submission" date="2015-07" db="EMBL/GenBank/DDBJ databases">
        <title>Whole genome sequencing of endophytes isolated from poison ivy (Toxicodendron radicans).</title>
        <authorList>
            <person name="Tran P.N."/>
            <person name="Lee Y.P."/>
            <person name="Gan H.M."/>
            <person name="Savka M.A."/>
        </authorList>
    </citation>
    <scope>NUCLEOTIDE SEQUENCE [LARGE SCALE GENOMIC DNA]</scope>
    <source>
        <strain evidence="3 4">RIT-PI-g</strain>
    </source>
</reference>
<feature type="domain" description="DUF4822" evidence="2">
    <location>
        <begin position="40"/>
        <end position="161"/>
    </location>
</feature>
<feature type="chain" id="PRO_5046107266" evidence="1">
    <location>
        <begin position="25"/>
        <end position="166"/>
    </location>
</feature>
<keyword evidence="4" id="KW-1185">Reference proteome</keyword>
<organism evidence="3 4">
    <name type="scientific">Pseudomonas libanensis</name>
    <dbReference type="NCBI Taxonomy" id="75588"/>
    <lineage>
        <taxon>Bacteria</taxon>
        <taxon>Pseudomonadati</taxon>
        <taxon>Pseudomonadota</taxon>
        <taxon>Gammaproteobacteria</taxon>
        <taxon>Pseudomonadales</taxon>
        <taxon>Pseudomonadaceae</taxon>
        <taxon>Pseudomonas</taxon>
    </lineage>
</organism>
<dbReference type="Proteomes" id="UP000037820">
    <property type="component" value="Unassembled WGS sequence"/>
</dbReference>
<name>A0ABR5M464_9PSED</name>
<sequence>MQKRSVFFAIALLAGLLNPLVAQAQSTAQYPDIRAFGTSPQWLTTKVYIEGAPDIDVKDKYPGVVGISMWDPERNRYEFFYTDTGLSKYDQGGGGYFMVTGDRKTHILVPDKGPHRSIVRRLEVLNNQEFTYSREVPRDMVQTNENVRIYVVHAPYTGPIKTTPTH</sequence>
<accession>A0ABR5M464</accession>
<comment type="caution">
    <text evidence="3">The sequence shown here is derived from an EMBL/GenBank/DDBJ whole genome shotgun (WGS) entry which is preliminary data.</text>
</comment>